<organism evidence="1 2">
    <name type="scientific">Aureobasidium pullulans</name>
    <name type="common">Black yeast</name>
    <name type="synonym">Pullularia pullulans</name>
    <dbReference type="NCBI Taxonomy" id="5580"/>
    <lineage>
        <taxon>Eukaryota</taxon>
        <taxon>Fungi</taxon>
        <taxon>Dikarya</taxon>
        <taxon>Ascomycota</taxon>
        <taxon>Pezizomycotina</taxon>
        <taxon>Dothideomycetes</taxon>
        <taxon>Dothideomycetidae</taxon>
        <taxon>Dothideales</taxon>
        <taxon>Saccotheciaceae</taxon>
        <taxon>Aureobasidium</taxon>
    </lineage>
</organism>
<evidence type="ECO:0000313" key="1">
    <source>
        <dbReference type="EMBL" id="THZ15817.1"/>
    </source>
</evidence>
<dbReference type="AlphaFoldDB" id="A0A4S9SX25"/>
<name>A0A4S9SX25_AURPU</name>
<dbReference type="EMBL" id="QZBM01000347">
    <property type="protein sequence ID" value="THZ15817.1"/>
    <property type="molecule type" value="Genomic_DNA"/>
</dbReference>
<sequence length="298" mass="33825">MANLALSTLKSYPLMIMHHKTFPPFIHAQSMSLHSDNDNMEPLANCLSLLHMIGGNLRGSRKLFWKNVSMECERLREEHAKLNAWELLASMQALSIYLLVRLQEGETDYNNYDYLMLTTVIVISKEFARTESGCDVDTACSSHNLEMNWKAWVFLESRRRSDRLPPLQLFKTDIQRLAVIYRVVDMLVYFEPAGMCGLQKDLIIAPLPAKKQLWEADHKILWEEQGKRDGAIQDSFGLVANGELVKLDQGQLYCGNGELRYRLSTNNSPASSATNWEYWCSGMDGLGGLVMLAASLIV</sequence>
<proteinExistence type="predicted"/>
<accession>A0A4S9SX25</accession>
<dbReference type="Proteomes" id="UP000308005">
    <property type="component" value="Unassembled WGS sequence"/>
</dbReference>
<reference evidence="1 2" key="1">
    <citation type="submission" date="2018-10" db="EMBL/GenBank/DDBJ databases">
        <title>Fifty Aureobasidium pullulans genomes reveal a recombining polyextremotolerant generalist.</title>
        <authorList>
            <person name="Gostincar C."/>
            <person name="Turk M."/>
            <person name="Zajc J."/>
            <person name="Gunde-Cimerman N."/>
        </authorList>
    </citation>
    <scope>NUCLEOTIDE SEQUENCE [LARGE SCALE GENOMIC DNA]</scope>
    <source>
        <strain evidence="1 2">EXF-3863</strain>
    </source>
</reference>
<comment type="caution">
    <text evidence="1">The sequence shown here is derived from an EMBL/GenBank/DDBJ whole genome shotgun (WGS) entry which is preliminary data.</text>
</comment>
<evidence type="ECO:0008006" key="3">
    <source>
        <dbReference type="Google" id="ProtNLM"/>
    </source>
</evidence>
<gene>
    <name evidence="1" type="ORF">D6C91_06633</name>
</gene>
<evidence type="ECO:0000313" key="2">
    <source>
        <dbReference type="Proteomes" id="UP000308005"/>
    </source>
</evidence>
<protein>
    <recommendedName>
        <fullName evidence="3">Transcription factor domain-containing protein</fullName>
    </recommendedName>
</protein>